<evidence type="ECO:0000313" key="6">
    <source>
        <dbReference type="EMBL" id="SMG18897.1"/>
    </source>
</evidence>
<dbReference type="EMBL" id="JAAYSN010000053">
    <property type="protein sequence ID" value="NLP38555.1"/>
    <property type="molecule type" value="Genomic_DNA"/>
</dbReference>
<evidence type="ECO:0000256" key="1">
    <source>
        <dbReference type="ARBA" id="ARBA00023015"/>
    </source>
</evidence>
<keyword evidence="7" id="KW-1185">Reference proteome</keyword>
<evidence type="ECO:0000259" key="4">
    <source>
        <dbReference type="PROSITE" id="PS50949"/>
    </source>
</evidence>
<dbReference type="PANTHER" id="PTHR38445:SF10">
    <property type="entry name" value="GNTR-FAMILY TRANSCRIPTIONAL REGULATOR"/>
    <property type="match status" value="1"/>
</dbReference>
<evidence type="ECO:0000256" key="2">
    <source>
        <dbReference type="ARBA" id="ARBA00023125"/>
    </source>
</evidence>
<dbReference type="EMBL" id="FXAR01000002">
    <property type="protein sequence ID" value="SMG18897.1"/>
    <property type="molecule type" value="Genomic_DNA"/>
</dbReference>
<dbReference type="InterPro" id="IPR036390">
    <property type="entry name" value="WH_DNA-bd_sf"/>
</dbReference>
<dbReference type="InterPro" id="IPR036388">
    <property type="entry name" value="WH-like_DNA-bd_sf"/>
</dbReference>
<evidence type="ECO:0000313" key="8">
    <source>
        <dbReference type="Proteomes" id="UP000568696"/>
    </source>
</evidence>
<organism evidence="6 7">
    <name type="scientific">Corynebacterium pollutisoli</name>
    <dbReference type="NCBI Taxonomy" id="1610489"/>
    <lineage>
        <taxon>Bacteria</taxon>
        <taxon>Bacillati</taxon>
        <taxon>Actinomycetota</taxon>
        <taxon>Actinomycetes</taxon>
        <taxon>Mycobacteriales</taxon>
        <taxon>Corynebacteriaceae</taxon>
        <taxon>Corynebacterium</taxon>
    </lineage>
</organism>
<keyword evidence="3" id="KW-0804">Transcription</keyword>
<dbReference type="SUPFAM" id="SSF46785">
    <property type="entry name" value="Winged helix' DNA-binding domain"/>
    <property type="match status" value="1"/>
</dbReference>
<dbReference type="Proteomes" id="UP000568696">
    <property type="component" value="Unassembled WGS sequence"/>
</dbReference>
<keyword evidence="2 6" id="KW-0238">DNA-binding</keyword>
<dbReference type="GO" id="GO:0003677">
    <property type="term" value="F:DNA binding"/>
    <property type="evidence" value="ECO:0007669"/>
    <property type="project" value="UniProtKB-KW"/>
</dbReference>
<dbReference type="AlphaFoldDB" id="A0A1X7IUP4"/>
<reference evidence="7" key="2">
    <citation type="submission" date="2017-04" db="EMBL/GenBank/DDBJ databases">
        <authorList>
            <person name="Varghese N."/>
            <person name="Submissions S."/>
        </authorList>
    </citation>
    <scope>NUCLEOTIDE SEQUENCE [LARGE SCALE GENOMIC DNA]</scope>
    <source>
        <strain evidence="7">VDS</strain>
    </source>
</reference>
<dbReference type="PANTHER" id="PTHR38445">
    <property type="entry name" value="HTH-TYPE TRANSCRIPTIONAL REPRESSOR YTRA"/>
    <property type="match status" value="1"/>
</dbReference>
<protein>
    <submittedName>
        <fullName evidence="6">DNA-binding transcriptional regulator YhcF, GntR family</fullName>
    </submittedName>
    <submittedName>
        <fullName evidence="5">GntR family transcriptional regulator</fullName>
    </submittedName>
</protein>
<dbReference type="STRING" id="1610489.SAMN06295981_1011"/>
<dbReference type="PROSITE" id="PS50949">
    <property type="entry name" value="HTH_GNTR"/>
    <property type="match status" value="1"/>
</dbReference>
<sequence length="123" mass="13494">MDTTAPLFRQIAELIEDSVVDGTLAAGDRAPSTNELADFHDINPATARRGLSLLVDSGVLEKRRGIGMFVTVGARDLIVARRREDFAANYLAPLVDEAVKLDFTRADIRHLIDAVAESRGLYR</sequence>
<name>A0A1X7IUP4_9CORY</name>
<gene>
    <name evidence="5" type="ORF">GX356_02360</name>
    <name evidence="6" type="ORF">SAMN06295981_1011</name>
</gene>
<dbReference type="SMART" id="SM00345">
    <property type="entry name" value="HTH_GNTR"/>
    <property type="match status" value="1"/>
</dbReference>
<dbReference type="GO" id="GO:0003700">
    <property type="term" value="F:DNA-binding transcription factor activity"/>
    <property type="evidence" value="ECO:0007669"/>
    <property type="project" value="InterPro"/>
</dbReference>
<keyword evidence="1" id="KW-0805">Transcription regulation</keyword>
<reference evidence="5 8" key="3">
    <citation type="journal article" date="2020" name="Biotechnol. Biofuels">
        <title>New insights from the biogas microbiome by comprehensive genome-resolved metagenomics of nearly 1600 species originating from multiple anaerobic digesters.</title>
        <authorList>
            <person name="Campanaro S."/>
            <person name="Treu L."/>
            <person name="Rodriguez-R L.M."/>
            <person name="Kovalovszki A."/>
            <person name="Ziels R.M."/>
            <person name="Maus I."/>
            <person name="Zhu X."/>
            <person name="Kougias P.G."/>
            <person name="Basile A."/>
            <person name="Luo G."/>
            <person name="Schluter A."/>
            <person name="Konstantinidis K.T."/>
            <person name="Angelidaki I."/>
        </authorList>
    </citation>
    <scope>NUCLEOTIDE SEQUENCE [LARGE SCALE GENOMIC DNA]</scope>
    <source>
        <strain evidence="5">AS23ysBPME_344</strain>
    </source>
</reference>
<proteinExistence type="predicted"/>
<evidence type="ECO:0000256" key="3">
    <source>
        <dbReference type="ARBA" id="ARBA00023163"/>
    </source>
</evidence>
<evidence type="ECO:0000313" key="5">
    <source>
        <dbReference type="EMBL" id="NLP38555.1"/>
    </source>
</evidence>
<reference evidence="6" key="1">
    <citation type="submission" date="2017-04" db="EMBL/GenBank/DDBJ databases">
        <authorList>
            <person name="Afonso C.L."/>
            <person name="Miller P.J."/>
            <person name="Scott M.A."/>
            <person name="Spackman E."/>
            <person name="Goraichik I."/>
            <person name="Dimitrov K.M."/>
            <person name="Suarez D.L."/>
            <person name="Swayne D.E."/>
        </authorList>
    </citation>
    <scope>NUCLEOTIDE SEQUENCE [LARGE SCALE GENOMIC DNA]</scope>
    <source>
        <strain evidence="6">VDS</strain>
    </source>
</reference>
<dbReference type="OrthoDB" id="162505at2"/>
<dbReference type="Proteomes" id="UP000193309">
    <property type="component" value="Unassembled WGS sequence"/>
</dbReference>
<dbReference type="Gene3D" id="1.10.10.10">
    <property type="entry name" value="Winged helix-like DNA-binding domain superfamily/Winged helix DNA-binding domain"/>
    <property type="match status" value="1"/>
</dbReference>
<evidence type="ECO:0000313" key="7">
    <source>
        <dbReference type="Proteomes" id="UP000193309"/>
    </source>
</evidence>
<feature type="domain" description="HTH gntR-type" evidence="4">
    <location>
        <begin position="5"/>
        <end position="73"/>
    </location>
</feature>
<dbReference type="InterPro" id="IPR000524">
    <property type="entry name" value="Tscrpt_reg_HTH_GntR"/>
</dbReference>
<dbReference type="CDD" id="cd07377">
    <property type="entry name" value="WHTH_GntR"/>
    <property type="match status" value="1"/>
</dbReference>
<dbReference type="Pfam" id="PF00392">
    <property type="entry name" value="GntR"/>
    <property type="match status" value="1"/>
</dbReference>
<accession>A0A1X7IUP4</accession>